<name>A0A6A8LQ38_9LACO</name>
<dbReference type="GO" id="GO:0005737">
    <property type="term" value="C:cytoplasm"/>
    <property type="evidence" value="ECO:0007669"/>
    <property type="project" value="TreeGrafter"/>
</dbReference>
<dbReference type="AlphaFoldDB" id="A0A6A8LQ38"/>
<sequence length="352" mass="39642">MIIMKLKRSFLATGGYSNEVGILGLGTKQFKLPKKEFKQAIILLNYLNEEKSIELIHNYMLKKKIPESMLKKLIDANLIVSKDIEKTDDMDFKNKLYSQAISLDPDIVSHKLHNMTIIIAGCGGIGNFLGYALSTYTPEKLILIDGDKIERSNLNRQFLFKNTDIGDYKVNVLKRELNLRNPKLNISTINKYVTEETFAEIKNFKQNDNYLAILSGDSMEAVKGTTNFCVKNEIPFLNVGYLNDISVVGPFYIPNETSCPFCGNALSLDENKDSYTTNILDEINSRYEAPSSFTNNSLAASIAMSDILQYANGNIENIKSLNSRFGVDNVSFKTYTIQVPKDKSCKFCGENK</sequence>
<dbReference type="PANTHER" id="PTHR10953:SF6">
    <property type="entry name" value="NEDD8-ACTIVATING ENZYME E1 CATALYTIC SUBUNIT"/>
    <property type="match status" value="1"/>
</dbReference>
<organism evidence="2 4">
    <name type="scientific">Ligilactobacillus salivarius</name>
    <dbReference type="NCBI Taxonomy" id="1624"/>
    <lineage>
        <taxon>Bacteria</taxon>
        <taxon>Bacillati</taxon>
        <taxon>Bacillota</taxon>
        <taxon>Bacilli</taxon>
        <taxon>Lactobacillales</taxon>
        <taxon>Lactobacillaceae</taxon>
        <taxon>Ligilactobacillus</taxon>
    </lineage>
</organism>
<dbReference type="InterPro" id="IPR000594">
    <property type="entry name" value="ThiF_NAD_FAD-bd"/>
</dbReference>
<evidence type="ECO:0000313" key="5">
    <source>
        <dbReference type="Proteomes" id="UP000467635"/>
    </source>
</evidence>
<dbReference type="PANTHER" id="PTHR10953">
    <property type="entry name" value="UBIQUITIN-ACTIVATING ENZYME E1"/>
    <property type="match status" value="1"/>
</dbReference>
<evidence type="ECO:0000313" key="3">
    <source>
        <dbReference type="EMBL" id="MSE07980.1"/>
    </source>
</evidence>
<dbReference type="InterPro" id="IPR045886">
    <property type="entry name" value="ThiF/MoeB/HesA"/>
</dbReference>
<dbReference type="SUPFAM" id="SSF69572">
    <property type="entry name" value="Activating enzymes of the ubiquitin-like proteins"/>
    <property type="match status" value="1"/>
</dbReference>
<dbReference type="GO" id="GO:0045116">
    <property type="term" value="P:protein neddylation"/>
    <property type="evidence" value="ECO:0007669"/>
    <property type="project" value="TreeGrafter"/>
</dbReference>
<dbReference type="Proteomes" id="UP000467635">
    <property type="component" value="Unassembled WGS sequence"/>
</dbReference>
<accession>A0A6A8LQ38</accession>
<reference evidence="4 5" key="1">
    <citation type="submission" date="2019-11" db="EMBL/GenBank/DDBJ databases">
        <title>Draft Genome Sequence of Plant Growth-Promoting Rhizosphere-Associated Bacteria.</title>
        <authorList>
            <person name="Vasilyev I.Y."/>
            <person name="Radchenko V."/>
            <person name="Ilnitskaya E.V."/>
        </authorList>
    </citation>
    <scope>NUCLEOTIDE SEQUENCE [LARGE SCALE GENOMIC DNA]</scope>
    <source>
        <strain evidence="3 5">VRA_01-1sq_f</strain>
        <strain evidence="2 4">VRA_1sq_f</strain>
    </source>
</reference>
<comment type="caution">
    <text evidence="2">The sequence shown here is derived from an EMBL/GenBank/DDBJ whole genome shotgun (WGS) entry which is preliminary data.</text>
</comment>
<evidence type="ECO:0000313" key="4">
    <source>
        <dbReference type="Proteomes" id="UP000437575"/>
    </source>
</evidence>
<dbReference type="InterPro" id="IPR035985">
    <property type="entry name" value="Ubiquitin-activating_enz"/>
</dbReference>
<proteinExistence type="predicted"/>
<protein>
    <recommendedName>
        <fullName evidence="1">THIF-type NAD/FAD binding fold domain-containing protein</fullName>
    </recommendedName>
</protein>
<dbReference type="EMBL" id="WKKZ01000291">
    <property type="protein sequence ID" value="MSE05556.1"/>
    <property type="molecule type" value="Genomic_DNA"/>
</dbReference>
<dbReference type="Pfam" id="PF00899">
    <property type="entry name" value="ThiF"/>
    <property type="match status" value="1"/>
</dbReference>
<feature type="domain" description="THIF-type NAD/FAD binding fold" evidence="1">
    <location>
        <begin position="110"/>
        <end position="346"/>
    </location>
</feature>
<evidence type="ECO:0000259" key="1">
    <source>
        <dbReference type="Pfam" id="PF00899"/>
    </source>
</evidence>
<dbReference type="Proteomes" id="UP000437575">
    <property type="component" value="Unassembled WGS sequence"/>
</dbReference>
<evidence type="ECO:0000313" key="2">
    <source>
        <dbReference type="EMBL" id="MSE05556.1"/>
    </source>
</evidence>
<dbReference type="CDD" id="cd01483">
    <property type="entry name" value="E1_enzyme_family"/>
    <property type="match status" value="1"/>
</dbReference>
<dbReference type="Gene3D" id="3.40.50.720">
    <property type="entry name" value="NAD(P)-binding Rossmann-like Domain"/>
    <property type="match status" value="1"/>
</dbReference>
<gene>
    <name evidence="3" type="ORF">GKC33_04380</name>
    <name evidence="2" type="ORF">GKC34_06945</name>
</gene>
<dbReference type="GO" id="GO:0019781">
    <property type="term" value="F:NEDD8 activating enzyme activity"/>
    <property type="evidence" value="ECO:0007669"/>
    <property type="project" value="TreeGrafter"/>
</dbReference>
<dbReference type="EMBL" id="WKKX01000132">
    <property type="protein sequence ID" value="MSE07980.1"/>
    <property type="molecule type" value="Genomic_DNA"/>
</dbReference>